<reference evidence="3" key="1">
    <citation type="journal article" date="2019" name="Int. J. Syst. Evol. Microbiol.">
        <title>The Global Catalogue of Microorganisms (GCM) 10K type strain sequencing project: providing services to taxonomists for standard genome sequencing and annotation.</title>
        <authorList>
            <consortium name="The Broad Institute Genomics Platform"/>
            <consortium name="The Broad Institute Genome Sequencing Center for Infectious Disease"/>
            <person name="Wu L."/>
            <person name="Ma J."/>
        </authorList>
    </citation>
    <scope>NUCLEOTIDE SEQUENCE [LARGE SCALE GENOMIC DNA]</scope>
    <source>
        <strain evidence="3">KCTC 12907</strain>
    </source>
</reference>
<organism evidence="2 3">
    <name type="scientific">Cohnella cellulosilytica</name>
    <dbReference type="NCBI Taxonomy" id="986710"/>
    <lineage>
        <taxon>Bacteria</taxon>
        <taxon>Bacillati</taxon>
        <taxon>Bacillota</taxon>
        <taxon>Bacilli</taxon>
        <taxon>Bacillales</taxon>
        <taxon>Paenibacillaceae</taxon>
        <taxon>Cohnella</taxon>
    </lineage>
</organism>
<gene>
    <name evidence="2" type="ORF">ACFQMJ_28330</name>
</gene>
<evidence type="ECO:0000256" key="1">
    <source>
        <dbReference type="SAM" id="MobiDB-lite"/>
    </source>
</evidence>
<feature type="compositionally biased region" description="Basic and acidic residues" evidence="1">
    <location>
        <begin position="69"/>
        <end position="79"/>
    </location>
</feature>
<evidence type="ECO:0000313" key="2">
    <source>
        <dbReference type="EMBL" id="MFC7152461.1"/>
    </source>
</evidence>
<accession>A0ABW2FK57</accession>
<keyword evidence="3" id="KW-1185">Reference proteome</keyword>
<dbReference type="RefSeq" id="WP_378044123.1">
    <property type="nucleotide sequence ID" value="NZ_JBHMDN010000002.1"/>
</dbReference>
<evidence type="ECO:0000313" key="3">
    <source>
        <dbReference type="Proteomes" id="UP001596378"/>
    </source>
</evidence>
<protein>
    <submittedName>
        <fullName evidence="2">Uncharacterized protein</fullName>
    </submittedName>
</protein>
<feature type="region of interest" description="Disordered" evidence="1">
    <location>
        <begin position="39"/>
        <end position="79"/>
    </location>
</feature>
<dbReference type="EMBL" id="JBHTAI010000023">
    <property type="protein sequence ID" value="MFC7152461.1"/>
    <property type="molecule type" value="Genomic_DNA"/>
</dbReference>
<dbReference type="Proteomes" id="UP001596378">
    <property type="component" value="Unassembled WGS sequence"/>
</dbReference>
<sequence length="79" mass="9006">MNVDTGELVRLQEQERKRLVCGEFEPIPAELRGAAEKKLAGSDRAVVSQSSGGKLSKWARLQRKKRRKSTQESRRRNRG</sequence>
<proteinExistence type="predicted"/>
<comment type="caution">
    <text evidence="2">The sequence shown here is derived from an EMBL/GenBank/DDBJ whole genome shotgun (WGS) entry which is preliminary data.</text>
</comment>
<name>A0ABW2FK57_9BACL</name>